<evidence type="ECO:0000256" key="1">
    <source>
        <dbReference type="SAM" id="MobiDB-lite"/>
    </source>
</evidence>
<name>A0A4U5LSY0_POPAL</name>
<organism evidence="2">
    <name type="scientific">Populus alba</name>
    <name type="common">White poplar</name>
    <dbReference type="NCBI Taxonomy" id="43335"/>
    <lineage>
        <taxon>Eukaryota</taxon>
        <taxon>Viridiplantae</taxon>
        <taxon>Streptophyta</taxon>
        <taxon>Embryophyta</taxon>
        <taxon>Tracheophyta</taxon>
        <taxon>Spermatophyta</taxon>
        <taxon>Magnoliopsida</taxon>
        <taxon>eudicotyledons</taxon>
        <taxon>Gunneridae</taxon>
        <taxon>Pentapetalae</taxon>
        <taxon>rosids</taxon>
        <taxon>fabids</taxon>
        <taxon>Malpighiales</taxon>
        <taxon>Salicaceae</taxon>
        <taxon>Saliceae</taxon>
        <taxon>Populus</taxon>
    </lineage>
</organism>
<comment type="caution">
    <text evidence="2">The sequence shown here is derived from an EMBL/GenBank/DDBJ whole genome shotgun (WGS) entry which is preliminary data.</text>
</comment>
<dbReference type="PROSITE" id="PS51257">
    <property type="entry name" value="PROKAR_LIPOPROTEIN"/>
    <property type="match status" value="1"/>
</dbReference>
<protein>
    <submittedName>
        <fullName evidence="2">Cellulose synthase-like protein</fullName>
    </submittedName>
</protein>
<feature type="compositionally biased region" description="Polar residues" evidence="1">
    <location>
        <begin position="8"/>
        <end position="19"/>
    </location>
</feature>
<sequence length="281" mass="30696">MVKRAGSPCSSPVTITVSSGCKGGGSRSMGLTSPVPRTSISNNPNSPLSNNRNRTSSGGRYCSMSRDDATEENNSEFVSYTVHIPPTPDHQTFSASQSSLAEDIKNASKPDRSFISGTIFTGGFNSVTRGHVIDCSVENNESLKSGLTVWGLMEEVVVLVARNHTRMLMMRDDDDDDDDYAYDEAKSEADDQALPLPKLDKRLSLAKSFKAQNHPPDFDHTRWLFETKGTYGYGNAVWPKDGYGVGSGGNGFEQPPEFGERSRRPLTRKVKVSAAILSPYR</sequence>
<accession>A0A4U5LSY0</accession>
<dbReference type="AlphaFoldDB" id="A0A4U5LSY0"/>
<feature type="region of interest" description="Disordered" evidence="1">
    <location>
        <begin position="1"/>
        <end position="68"/>
    </location>
</feature>
<reference evidence="2" key="1">
    <citation type="submission" date="2018-10" db="EMBL/GenBank/DDBJ databases">
        <title>Population genomic analysis revealed the cold adaptation of white poplar.</title>
        <authorList>
            <person name="Liu Y.-J."/>
        </authorList>
    </citation>
    <scope>NUCLEOTIDE SEQUENCE [LARGE SCALE GENOMIC DNA]</scope>
    <source>
        <strain evidence="2">PAL-ZL1</strain>
    </source>
</reference>
<evidence type="ECO:0000313" key="2">
    <source>
        <dbReference type="EMBL" id="TKR59172.1"/>
    </source>
</evidence>
<gene>
    <name evidence="2" type="ORF">D5086_0000325190</name>
</gene>
<dbReference type="EMBL" id="RCHU01001273">
    <property type="protein sequence ID" value="TKR59172.1"/>
    <property type="molecule type" value="Genomic_DNA"/>
</dbReference>
<feature type="compositionally biased region" description="Low complexity" evidence="1">
    <location>
        <begin position="38"/>
        <end position="57"/>
    </location>
</feature>
<dbReference type="STRING" id="43335.A0A4U5LSY0"/>
<proteinExistence type="predicted"/>